<dbReference type="Proteomes" id="UP000183447">
    <property type="component" value="Unassembled WGS sequence"/>
</dbReference>
<evidence type="ECO:0000313" key="2">
    <source>
        <dbReference type="EMBL" id="SFZ86666.1"/>
    </source>
</evidence>
<accession>A0A1K2I2Q7</accession>
<proteinExistence type="predicted"/>
<feature type="transmembrane region" description="Helical" evidence="1">
    <location>
        <begin position="53"/>
        <end position="74"/>
    </location>
</feature>
<protein>
    <submittedName>
        <fullName evidence="2">Uncharacterized protein</fullName>
    </submittedName>
</protein>
<evidence type="ECO:0000313" key="3">
    <source>
        <dbReference type="Proteomes" id="UP000183447"/>
    </source>
</evidence>
<evidence type="ECO:0000256" key="1">
    <source>
        <dbReference type="SAM" id="Phobius"/>
    </source>
</evidence>
<keyword evidence="1" id="KW-1133">Transmembrane helix</keyword>
<keyword evidence="1" id="KW-0472">Membrane</keyword>
<dbReference type="AlphaFoldDB" id="A0A1K2I2Q7"/>
<reference evidence="2 3" key="1">
    <citation type="submission" date="2016-11" db="EMBL/GenBank/DDBJ databases">
        <authorList>
            <person name="Jaros S."/>
            <person name="Januszkiewicz K."/>
            <person name="Wedrychowicz H."/>
        </authorList>
    </citation>
    <scope>NUCLEOTIDE SEQUENCE [LARGE SCALE GENOMIC DNA]</scope>
    <source>
        <strain evidence="2 3">ATCC 23634</strain>
    </source>
</reference>
<dbReference type="EMBL" id="FPKU01000004">
    <property type="protein sequence ID" value="SFZ86666.1"/>
    <property type="molecule type" value="Genomic_DNA"/>
</dbReference>
<organism evidence="2 3">
    <name type="scientific">Devosia enhydra</name>
    <dbReference type="NCBI Taxonomy" id="665118"/>
    <lineage>
        <taxon>Bacteria</taxon>
        <taxon>Pseudomonadati</taxon>
        <taxon>Pseudomonadota</taxon>
        <taxon>Alphaproteobacteria</taxon>
        <taxon>Hyphomicrobiales</taxon>
        <taxon>Devosiaceae</taxon>
        <taxon>Devosia</taxon>
    </lineage>
</organism>
<sequence length="79" mass="8243">MIFCHLLRMGAWLGLILGLFQTALGFAFALEFIPMELMGRYSIASTTGEAINRGMLVAGIAVAAGAISEIGLALGRAGQ</sequence>
<keyword evidence="1" id="KW-0812">Transmembrane</keyword>
<gene>
    <name evidence="2" type="ORF">SAMN02983003_3860</name>
</gene>
<name>A0A1K2I2Q7_9HYPH</name>
<keyword evidence="3" id="KW-1185">Reference proteome</keyword>